<dbReference type="SUPFAM" id="SSF52540">
    <property type="entry name" value="P-loop containing nucleoside triphosphate hydrolases"/>
    <property type="match status" value="1"/>
</dbReference>
<dbReference type="PANTHER" id="PTHR32039:SF7">
    <property type="entry name" value="COMPETENCE PROTEIN COMM"/>
    <property type="match status" value="1"/>
</dbReference>
<keyword evidence="3" id="KW-0067">ATP-binding</keyword>
<dbReference type="InterPro" id="IPR004482">
    <property type="entry name" value="Mg_chelat-rel"/>
</dbReference>
<dbReference type="InterPro" id="IPR025158">
    <property type="entry name" value="Mg_chelat-rel_C"/>
</dbReference>
<dbReference type="PRINTS" id="PR01657">
    <property type="entry name" value="MCMFAMILY"/>
</dbReference>
<evidence type="ECO:0000259" key="4">
    <source>
        <dbReference type="PROSITE" id="PS50051"/>
    </source>
</evidence>
<accession>A0ABT5IY52</accession>
<dbReference type="PROSITE" id="PS50051">
    <property type="entry name" value="MCM_2"/>
    <property type="match status" value="1"/>
</dbReference>
<dbReference type="SUPFAM" id="SSF54211">
    <property type="entry name" value="Ribosomal protein S5 domain 2-like"/>
    <property type="match status" value="1"/>
</dbReference>
<dbReference type="InterPro" id="IPR014721">
    <property type="entry name" value="Ribsml_uS5_D2-typ_fold_subgr"/>
</dbReference>
<comment type="similarity">
    <text evidence="1">Belongs to the Mg-chelatase subunits D/I family. ComM subfamily.</text>
</comment>
<sequence>MSLAVCLSRALAGVSAPEVAVEAHLANGLPAFTLVGLPDTEVKESRERVRAAIIQSGFDFPARRITVNLAPADLPKESGRFDLPIAVALLAADGQLPLDVLSRYELAGELGLGGELRPVRGALAMVAAARGGGRHFILPRSSAIEASLVQGVEIYAADSLAEVCAHLSGICLLARSAFSSSWQNQAVYPDLDEVKGQGLPKLALEVAAAGGHSLLMQGPPGTGKSMLAARLPGILPAMSQDEALESAAVQSLGSQGFDVRSWCIRPYRHPHHTASAVALVGGGPDPRPGEITLAHHGVLFLDELPEFDRKVLEVLREPLETGEIHISRAARQVCYPAHFQLLAAMNPCPCGYLGHARRTCRCTLEQVLRYRGKLSGPLLDRFDLMVEVGSLSLDELQTLPAGESSAQVRERVDAARQRQWGRQGKSNASLQAAELSLHCALPPALQQQLNQLLEKLDLSARAYHRVLRVARTLADLAGSQDVLRQHILQAVQFRRGLAGFGTSK</sequence>
<dbReference type="InterPro" id="IPR000523">
    <property type="entry name" value="Mg_chelatse_chII-like_cat_dom"/>
</dbReference>
<keyword evidence="6" id="KW-1185">Reference proteome</keyword>
<dbReference type="NCBIfam" id="TIGR00368">
    <property type="entry name" value="YifB family Mg chelatase-like AAA ATPase"/>
    <property type="match status" value="1"/>
</dbReference>
<dbReference type="PANTHER" id="PTHR32039">
    <property type="entry name" value="MAGNESIUM-CHELATASE SUBUNIT CHLI"/>
    <property type="match status" value="1"/>
</dbReference>
<evidence type="ECO:0000313" key="6">
    <source>
        <dbReference type="Proteomes" id="UP001219956"/>
    </source>
</evidence>
<dbReference type="Pfam" id="PF13335">
    <property type="entry name" value="Mg_chelatase_C"/>
    <property type="match status" value="1"/>
</dbReference>
<evidence type="ECO:0000256" key="2">
    <source>
        <dbReference type="ARBA" id="ARBA00022741"/>
    </source>
</evidence>
<dbReference type="EMBL" id="JAQQLF010000008">
    <property type="protein sequence ID" value="MDC7717126.1"/>
    <property type="molecule type" value="Genomic_DNA"/>
</dbReference>
<evidence type="ECO:0000256" key="1">
    <source>
        <dbReference type="ARBA" id="ARBA00006354"/>
    </source>
</evidence>
<dbReference type="NCBIfam" id="NF007365">
    <property type="entry name" value="PRK09862.1"/>
    <property type="match status" value="1"/>
</dbReference>
<reference evidence="5 6" key="1">
    <citation type="submission" date="2023-01" db="EMBL/GenBank/DDBJ databases">
        <title>Novel species of the genus Vogesella isolated from rivers.</title>
        <authorList>
            <person name="Lu H."/>
        </authorList>
    </citation>
    <scope>NUCLEOTIDE SEQUENCE [LARGE SCALE GENOMIC DNA]</scope>
    <source>
        <strain evidence="5 6">DC21W</strain>
    </source>
</reference>
<dbReference type="InterPro" id="IPR001208">
    <property type="entry name" value="MCM_dom"/>
</dbReference>
<dbReference type="InterPro" id="IPR027417">
    <property type="entry name" value="P-loop_NTPase"/>
</dbReference>
<dbReference type="InterPro" id="IPR045006">
    <property type="entry name" value="CHLI-like"/>
</dbReference>
<gene>
    <name evidence="5" type="ORF">PQU95_07835</name>
</gene>
<keyword evidence="2" id="KW-0547">Nucleotide-binding</keyword>
<comment type="caution">
    <text evidence="5">The sequence shown here is derived from an EMBL/GenBank/DDBJ whole genome shotgun (WGS) entry which is preliminary data.</text>
</comment>
<proteinExistence type="inferred from homology"/>
<dbReference type="SMART" id="SM00382">
    <property type="entry name" value="AAA"/>
    <property type="match status" value="1"/>
</dbReference>
<dbReference type="InterPro" id="IPR020568">
    <property type="entry name" value="Ribosomal_Su5_D2-typ_SF"/>
</dbReference>
<dbReference type="Pfam" id="PF01078">
    <property type="entry name" value="Mg_chelatase"/>
    <property type="match status" value="1"/>
</dbReference>
<evidence type="ECO:0000256" key="3">
    <source>
        <dbReference type="ARBA" id="ARBA00022840"/>
    </source>
</evidence>
<organism evidence="5 6">
    <name type="scientific">Vogesella aquatica</name>
    <dbReference type="NCBI Taxonomy" id="2984206"/>
    <lineage>
        <taxon>Bacteria</taxon>
        <taxon>Pseudomonadati</taxon>
        <taxon>Pseudomonadota</taxon>
        <taxon>Betaproteobacteria</taxon>
        <taxon>Neisseriales</taxon>
        <taxon>Chromobacteriaceae</taxon>
        <taxon>Vogesella</taxon>
    </lineage>
</organism>
<name>A0ABT5IY52_9NEIS</name>
<dbReference type="RefSeq" id="WP_272751474.1">
    <property type="nucleotide sequence ID" value="NZ_JAQQLF010000008.1"/>
</dbReference>
<feature type="domain" description="MCM C-terminal AAA(+) ATPase" evidence="4">
    <location>
        <begin position="289"/>
        <end position="388"/>
    </location>
</feature>
<dbReference type="Pfam" id="PF13541">
    <property type="entry name" value="ChlI"/>
    <property type="match status" value="1"/>
</dbReference>
<dbReference type="InterPro" id="IPR003593">
    <property type="entry name" value="AAA+_ATPase"/>
</dbReference>
<protein>
    <submittedName>
        <fullName evidence="5">YifB family Mg chelatase-like AAA ATPase</fullName>
    </submittedName>
</protein>
<dbReference type="Gene3D" id="3.40.50.300">
    <property type="entry name" value="P-loop containing nucleotide triphosphate hydrolases"/>
    <property type="match status" value="1"/>
</dbReference>
<dbReference type="Proteomes" id="UP001219956">
    <property type="component" value="Unassembled WGS sequence"/>
</dbReference>
<evidence type="ECO:0000313" key="5">
    <source>
        <dbReference type="EMBL" id="MDC7717126.1"/>
    </source>
</evidence>
<dbReference type="Gene3D" id="3.30.230.10">
    <property type="match status" value="1"/>
</dbReference>